<keyword evidence="1" id="KW-1133">Transmembrane helix</keyword>
<dbReference type="STRING" id="1121393.SAMN02745216_00089"/>
<proteinExistence type="predicted"/>
<keyword evidence="3" id="KW-1185">Reference proteome</keyword>
<name>A0A1M6BWQ1_9BACT</name>
<dbReference type="EMBL" id="FQZU01000001">
    <property type="protein sequence ID" value="SHI53097.1"/>
    <property type="molecule type" value="Genomic_DNA"/>
</dbReference>
<feature type="transmembrane region" description="Helical" evidence="1">
    <location>
        <begin position="14"/>
        <end position="36"/>
    </location>
</feature>
<dbReference type="InterPro" id="IPR012902">
    <property type="entry name" value="N_methyl_site"/>
</dbReference>
<reference evidence="3" key="1">
    <citation type="submission" date="2016-11" db="EMBL/GenBank/DDBJ databases">
        <authorList>
            <person name="Varghese N."/>
            <person name="Submissions S."/>
        </authorList>
    </citation>
    <scope>NUCLEOTIDE SEQUENCE [LARGE SCALE GENOMIC DNA]</scope>
    <source>
        <strain evidence="3">DSM 16219</strain>
    </source>
</reference>
<dbReference type="Proteomes" id="UP000183994">
    <property type="component" value="Unassembled WGS sequence"/>
</dbReference>
<protein>
    <submittedName>
        <fullName evidence="2">General secretion pathway protein I</fullName>
    </submittedName>
</protein>
<dbReference type="PROSITE" id="PS00409">
    <property type="entry name" value="PROKAR_NTER_METHYL"/>
    <property type="match status" value="1"/>
</dbReference>
<keyword evidence="1" id="KW-0472">Membrane</keyword>
<dbReference type="Pfam" id="PF07963">
    <property type="entry name" value="N_methyl"/>
    <property type="match status" value="1"/>
</dbReference>
<dbReference type="NCBIfam" id="TIGR02532">
    <property type="entry name" value="IV_pilin_GFxxxE"/>
    <property type="match status" value="1"/>
</dbReference>
<dbReference type="AlphaFoldDB" id="A0A1M6BWQ1"/>
<gene>
    <name evidence="2" type="ORF">SAMN02745216_00089</name>
</gene>
<evidence type="ECO:0000313" key="2">
    <source>
        <dbReference type="EMBL" id="SHI53097.1"/>
    </source>
</evidence>
<evidence type="ECO:0000313" key="3">
    <source>
        <dbReference type="Proteomes" id="UP000183994"/>
    </source>
</evidence>
<organism evidence="2 3">
    <name type="scientific">Desulfatibacillum alkenivorans DSM 16219</name>
    <dbReference type="NCBI Taxonomy" id="1121393"/>
    <lineage>
        <taxon>Bacteria</taxon>
        <taxon>Pseudomonadati</taxon>
        <taxon>Thermodesulfobacteriota</taxon>
        <taxon>Desulfobacteria</taxon>
        <taxon>Desulfobacterales</taxon>
        <taxon>Desulfatibacillaceae</taxon>
        <taxon>Desulfatibacillum</taxon>
    </lineage>
</organism>
<keyword evidence="1" id="KW-0812">Transmembrane</keyword>
<accession>A0A1M6BWQ1</accession>
<sequence length="137" mass="15392">MCHWTRNRAVNSPAGFTLLEMIISLLILGVALSTIFRLQSMSIMMAGNVQFETVAPMLAQKKMAEYMMTEPDELASDSGDFGDEYPNYSWSATVDEMESEYLDATGERLRAVAVSVTASESTYSYDIKTYRFLDPQQ</sequence>
<evidence type="ECO:0000256" key="1">
    <source>
        <dbReference type="SAM" id="Phobius"/>
    </source>
</evidence>